<name>A0AAD9LIP1_BABDI</name>
<dbReference type="Pfam" id="PF01991">
    <property type="entry name" value="vATP-synt_E"/>
    <property type="match status" value="1"/>
</dbReference>
<gene>
    <name evidence="4" type="ORF">X943_001264</name>
</gene>
<dbReference type="GO" id="GO:0046961">
    <property type="term" value="F:proton-transporting ATPase activity, rotational mechanism"/>
    <property type="evidence" value="ECO:0007669"/>
    <property type="project" value="InterPro"/>
</dbReference>
<proteinExistence type="inferred from homology"/>
<accession>A0AAD9LIP1</accession>
<evidence type="ECO:0000256" key="3">
    <source>
        <dbReference type="ARBA" id="ARBA00023065"/>
    </source>
</evidence>
<dbReference type="InterPro" id="IPR002842">
    <property type="entry name" value="ATPase_V1_Esu"/>
</dbReference>
<dbReference type="GO" id="GO:0033178">
    <property type="term" value="C:proton-transporting two-sector ATPase complex, catalytic domain"/>
    <property type="evidence" value="ECO:0007669"/>
    <property type="project" value="InterPro"/>
</dbReference>
<reference evidence="4" key="1">
    <citation type="journal article" date="2014" name="Nucleic Acids Res.">
        <title>The evolutionary dynamics of variant antigen genes in Babesia reveal a history of genomic innovation underlying host-parasite interaction.</title>
        <authorList>
            <person name="Jackson A.P."/>
            <person name="Otto T.D."/>
            <person name="Darby A."/>
            <person name="Ramaprasad A."/>
            <person name="Xia D."/>
            <person name="Echaide I.E."/>
            <person name="Farber M."/>
            <person name="Gahlot S."/>
            <person name="Gamble J."/>
            <person name="Gupta D."/>
            <person name="Gupta Y."/>
            <person name="Jackson L."/>
            <person name="Malandrin L."/>
            <person name="Malas T.B."/>
            <person name="Moussa E."/>
            <person name="Nair M."/>
            <person name="Reid A.J."/>
            <person name="Sanders M."/>
            <person name="Sharma J."/>
            <person name="Tracey A."/>
            <person name="Quail M.A."/>
            <person name="Weir W."/>
            <person name="Wastling J.M."/>
            <person name="Hall N."/>
            <person name="Willadsen P."/>
            <person name="Lingelbach K."/>
            <person name="Shiels B."/>
            <person name="Tait A."/>
            <person name="Berriman M."/>
            <person name="Allred D.R."/>
            <person name="Pain A."/>
        </authorList>
    </citation>
    <scope>NUCLEOTIDE SEQUENCE</scope>
    <source>
        <strain evidence="4">1802A</strain>
    </source>
</reference>
<evidence type="ECO:0000256" key="2">
    <source>
        <dbReference type="ARBA" id="ARBA00022448"/>
    </source>
</evidence>
<evidence type="ECO:0000313" key="4">
    <source>
        <dbReference type="EMBL" id="KAK1936849.1"/>
    </source>
</evidence>
<reference evidence="4" key="2">
    <citation type="submission" date="2021-05" db="EMBL/GenBank/DDBJ databases">
        <authorList>
            <person name="Pain A."/>
        </authorList>
    </citation>
    <scope>NUCLEOTIDE SEQUENCE</scope>
    <source>
        <strain evidence="4">1802A</strain>
    </source>
</reference>
<evidence type="ECO:0000313" key="5">
    <source>
        <dbReference type="Proteomes" id="UP001195914"/>
    </source>
</evidence>
<dbReference type="InterPro" id="IPR038495">
    <property type="entry name" value="ATPase_E_C"/>
</dbReference>
<sequence>MVNFILNEAKDKAEEIESSAIEDFNVQKMTLFQQRKDEISIKLTKKINNLKLEKIRAQNAGSREINDRVLRHQCAIVDNITKDALERIKEHVGDSNEYKRILALLILKGTMSLASTDLLVRCRQEDTPLIECSIAEAKSRFAMLTHELLGVQLELTASLDTKNFLASDIYGVVMTTKDGKVECNSTLNCRLDAFCEKFIPKIKAELFKARSH</sequence>
<dbReference type="Gene3D" id="3.30.2320.30">
    <property type="entry name" value="ATP synthase, E subunit, C-terminal"/>
    <property type="match status" value="1"/>
</dbReference>
<keyword evidence="3" id="KW-0406">Ion transport</keyword>
<dbReference type="AlphaFoldDB" id="A0AAD9LIP1"/>
<comment type="caution">
    <text evidence="4">The sequence shown here is derived from an EMBL/GenBank/DDBJ whole genome shotgun (WGS) entry which is preliminary data.</text>
</comment>
<dbReference type="EMBL" id="JAHBMH010000034">
    <property type="protein sequence ID" value="KAK1936849.1"/>
    <property type="molecule type" value="Genomic_DNA"/>
</dbReference>
<dbReference type="Gene3D" id="6.10.250.1620">
    <property type="match status" value="1"/>
</dbReference>
<protein>
    <submittedName>
        <fullName evidence="4">ATP synthase subunit E containing protein</fullName>
    </submittedName>
</protein>
<dbReference type="PANTHER" id="PTHR45715">
    <property type="entry name" value="ATPASE H+-TRANSPORTING V1 SUBUNIT E1A-RELATED"/>
    <property type="match status" value="1"/>
</dbReference>
<dbReference type="Proteomes" id="UP001195914">
    <property type="component" value="Unassembled WGS sequence"/>
</dbReference>
<keyword evidence="5" id="KW-1185">Reference proteome</keyword>
<dbReference type="SUPFAM" id="SSF160527">
    <property type="entry name" value="V-type ATPase subunit E-like"/>
    <property type="match status" value="1"/>
</dbReference>
<evidence type="ECO:0000256" key="1">
    <source>
        <dbReference type="ARBA" id="ARBA00005901"/>
    </source>
</evidence>
<organism evidence="4 5">
    <name type="scientific">Babesia divergens</name>
    <dbReference type="NCBI Taxonomy" id="32595"/>
    <lineage>
        <taxon>Eukaryota</taxon>
        <taxon>Sar</taxon>
        <taxon>Alveolata</taxon>
        <taxon>Apicomplexa</taxon>
        <taxon>Aconoidasida</taxon>
        <taxon>Piroplasmida</taxon>
        <taxon>Babesiidae</taxon>
        <taxon>Babesia</taxon>
    </lineage>
</organism>
<comment type="similarity">
    <text evidence="1">Belongs to the V-ATPase E subunit family.</text>
</comment>
<keyword evidence="2" id="KW-0813">Transport</keyword>